<keyword evidence="12" id="KW-1133">Transmembrane helix</keyword>
<dbReference type="PRINTS" id="PR00406">
    <property type="entry name" value="CYTB5RDTASE"/>
</dbReference>
<evidence type="ECO:0000256" key="20">
    <source>
        <dbReference type="ARBA" id="ARBA00039438"/>
    </source>
</evidence>
<feature type="domain" description="FAD-binding FR-type" evidence="27">
    <location>
        <begin position="225"/>
        <end position="328"/>
    </location>
</feature>
<dbReference type="Gene3D" id="2.40.30.10">
    <property type="entry name" value="Translation factors"/>
    <property type="match status" value="1"/>
</dbReference>
<comment type="catalytic activity">
    <reaction evidence="22">
        <text>2 Fe(III)-[cytochrome b5] + NADH = 2 Fe(II)-[cytochrome b5] + NAD(+) + H(+)</text>
        <dbReference type="Rhea" id="RHEA:46680"/>
        <dbReference type="Rhea" id="RHEA-COMP:10438"/>
        <dbReference type="Rhea" id="RHEA-COMP:10439"/>
        <dbReference type="ChEBI" id="CHEBI:15378"/>
        <dbReference type="ChEBI" id="CHEBI:29033"/>
        <dbReference type="ChEBI" id="CHEBI:29034"/>
        <dbReference type="ChEBI" id="CHEBI:57540"/>
        <dbReference type="ChEBI" id="CHEBI:57945"/>
        <dbReference type="EC" id="1.6.2.2"/>
    </reaction>
</comment>
<evidence type="ECO:0000256" key="2">
    <source>
        <dbReference type="ARBA" id="ARBA00004572"/>
    </source>
</evidence>
<dbReference type="SMART" id="SM01117">
    <property type="entry name" value="Cyt-b5"/>
    <property type="match status" value="1"/>
</dbReference>
<dbReference type="EMBL" id="QVQW01000057">
    <property type="protein sequence ID" value="RKU42355.1"/>
    <property type="molecule type" value="Genomic_DNA"/>
</dbReference>
<keyword evidence="10" id="KW-1000">Mitochondrion outer membrane</keyword>
<dbReference type="CDD" id="cd06183">
    <property type="entry name" value="cyt_b5_reduct_like"/>
    <property type="match status" value="1"/>
</dbReference>
<evidence type="ECO:0000256" key="19">
    <source>
        <dbReference type="ARBA" id="ARBA00038836"/>
    </source>
</evidence>
<evidence type="ECO:0000256" key="5">
    <source>
        <dbReference type="ARBA" id="ARBA00012011"/>
    </source>
</evidence>
<dbReference type="Gene3D" id="3.10.120.10">
    <property type="entry name" value="Cytochrome b5-like heme/steroid binding domain"/>
    <property type="match status" value="1"/>
</dbReference>
<dbReference type="GO" id="GO:0090524">
    <property type="term" value="F:cytochrome-b5 reductase activity, acting on NADH"/>
    <property type="evidence" value="ECO:0007669"/>
    <property type="project" value="UniProtKB-EC"/>
</dbReference>
<dbReference type="GO" id="GO:0046872">
    <property type="term" value="F:metal ion binding"/>
    <property type="evidence" value="ECO:0007669"/>
    <property type="project" value="UniProtKB-UniRule"/>
</dbReference>
<dbReference type="PRINTS" id="PR00363">
    <property type="entry name" value="CYTOCHROMEB5"/>
</dbReference>
<dbReference type="PROSITE" id="PS50255">
    <property type="entry name" value="CYTOCHROME_B5_2"/>
    <property type="match status" value="1"/>
</dbReference>
<comment type="caution">
    <text evidence="28">The sequence shown here is derived from an EMBL/GenBank/DDBJ whole genome shotgun (WGS) entry which is preliminary data.</text>
</comment>
<dbReference type="PANTHER" id="PTHR19370">
    <property type="entry name" value="NADH-CYTOCHROME B5 REDUCTASE"/>
    <property type="match status" value="1"/>
</dbReference>
<feature type="binding site" evidence="24">
    <location>
        <position position="294"/>
    </location>
    <ligand>
        <name>FAD</name>
        <dbReference type="ChEBI" id="CHEBI:57692"/>
    </ligand>
</feature>
<dbReference type="InterPro" id="IPR018506">
    <property type="entry name" value="Cyt_B5_heme-BS"/>
</dbReference>
<evidence type="ECO:0000256" key="15">
    <source>
        <dbReference type="ARBA" id="ARBA00023027"/>
    </source>
</evidence>
<comment type="similarity">
    <text evidence="4">Belongs to the flavoprotein pyridine nucleotide cytochrome reductase family.</text>
</comment>
<feature type="binding site" evidence="24">
    <location>
        <position position="277"/>
    </location>
    <ligand>
        <name>FAD</name>
        <dbReference type="ChEBI" id="CHEBI:57692"/>
    </ligand>
</feature>
<evidence type="ECO:0000313" key="28">
    <source>
        <dbReference type="EMBL" id="RKU42355.1"/>
    </source>
</evidence>
<gene>
    <name evidence="28" type="ORF">DL546_000255</name>
</gene>
<evidence type="ECO:0000256" key="7">
    <source>
        <dbReference type="ARBA" id="ARBA00022630"/>
    </source>
</evidence>
<comment type="subcellular location">
    <subcellularLocation>
        <location evidence="2">Mitochondrion outer membrane</location>
        <topology evidence="2">Single-pass membrane protein</topology>
    </subcellularLocation>
</comment>
<evidence type="ECO:0000256" key="25">
    <source>
        <dbReference type="RuleBase" id="RU362121"/>
    </source>
</evidence>
<dbReference type="EC" id="1.6.2.2" evidence="5"/>
<evidence type="ECO:0000313" key="29">
    <source>
        <dbReference type="Proteomes" id="UP000275385"/>
    </source>
</evidence>
<evidence type="ECO:0000256" key="14">
    <source>
        <dbReference type="ARBA" id="ARBA00023004"/>
    </source>
</evidence>
<organism evidence="28 29">
    <name type="scientific">Coniochaeta pulveracea</name>
    <dbReference type="NCBI Taxonomy" id="177199"/>
    <lineage>
        <taxon>Eukaryota</taxon>
        <taxon>Fungi</taxon>
        <taxon>Dikarya</taxon>
        <taxon>Ascomycota</taxon>
        <taxon>Pezizomycotina</taxon>
        <taxon>Sordariomycetes</taxon>
        <taxon>Sordariomycetidae</taxon>
        <taxon>Coniochaetales</taxon>
        <taxon>Coniochaetaceae</taxon>
        <taxon>Coniochaeta</taxon>
    </lineage>
</organism>
<dbReference type="SUPFAM" id="SSF55856">
    <property type="entry name" value="Cytochrome b5-like heme/steroid binding domain"/>
    <property type="match status" value="1"/>
</dbReference>
<protein>
    <recommendedName>
        <fullName evidence="20">NADH-cytochrome b5 reductase 1</fullName>
        <ecNumber evidence="5">1.6.2.2</ecNumber>
    </recommendedName>
    <alternativeName>
        <fullName evidence="21">Microsomal cytochrome b reductase</fullName>
    </alternativeName>
</protein>
<dbReference type="STRING" id="177199.A0A420Y394"/>
<evidence type="ECO:0000256" key="9">
    <source>
        <dbReference type="ARBA" id="ARBA00022723"/>
    </source>
</evidence>
<comment type="subunit">
    <text evidence="19">Monomer. Component of the 2-(3-amino-3-carboxypropyl)histidine synthase complex composed of DPH1, DPH2, DPH3 and a NADH-dependent reductase, predominantly CBR1.</text>
</comment>
<dbReference type="InterPro" id="IPR001433">
    <property type="entry name" value="OxRdtase_FAD/NAD-bd"/>
</dbReference>
<feature type="binding site" evidence="24">
    <location>
        <position position="279"/>
    </location>
    <ligand>
        <name>FAD</name>
        <dbReference type="ChEBI" id="CHEBI:57692"/>
    </ligand>
</feature>
<evidence type="ECO:0000256" key="8">
    <source>
        <dbReference type="ARBA" id="ARBA00022692"/>
    </source>
</evidence>
<dbReference type="InterPro" id="IPR001709">
    <property type="entry name" value="Flavoprot_Pyr_Nucl_cyt_Rdtase"/>
</dbReference>
<evidence type="ECO:0000256" key="6">
    <source>
        <dbReference type="ARBA" id="ARBA00022617"/>
    </source>
</evidence>
<evidence type="ECO:0000259" key="26">
    <source>
        <dbReference type="PROSITE" id="PS50255"/>
    </source>
</evidence>
<name>A0A420Y394_9PEZI</name>
<feature type="binding site" evidence="24">
    <location>
        <position position="345"/>
    </location>
    <ligand>
        <name>FAD</name>
        <dbReference type="ChEBI" id="CHEBI:57692"/>
    </ligand>
</feature>
<keyword evidence="13" id="KW-0560">Oxidoreductase</keyword>
<keyword evidence="6 25" id="KW-0349">Heme</keyword>
<sequence length="468" mass="50868">MEEFTAKDIALHNTPKDAWIIVHGVVYDVSKYINDHPGGADVLKEAAGIDASEDFDNAGHSEDAWEVMETYRIGTLKGFEKKKAQRAPLAPVELPAPKIQASGSSTRTVVAKVASVGLLPLTLAALYHVGRQQGLSTPKLVELTKRITSLVRSSSTATPQPGGLGFLRGLLIGGGVCTIVATMLARSFSAQIGKSKGFTSYPPHMKIPKRVQEDTLLQRGLLDPVTYKPLPLKTKTLIAPNVYRFTFALPKPDTLLGLPIGQHVTIKAEVNGETVARSYTPVSNNADRGVLELVIKVYHDGKLARHLATLNPGDEVLFRGPKGAMKYRPGLCKKIGMVAGGTGITPMYQVIRAICEDERDTTEVSLIYANRTEEDILLREELDTFARRYPKNFRVYYMLDKPPVGWTGGSGFVTQDLMAERLPQPNLDSKVFLCGPPGMVNAAKKALVNLGFKQPGASAKASDEIFAF</sequence>
<evidence type="ECO:0000256" key="10">
    <source>
        <dbReference type="ARBA" id="ARBA00022787"/>
    </source>
</evidence>
<dbReference type="GO" id="GO:0005741">
    <property type="term" value="C:mitochondrial outer membrane"/>
    <property type="evidence" value="ECO:0007669"/>
    <property type="project" value="UniProtKB-SubCell"/>
</dbReference>
<dbReference type="InterPro" id="IPR001199">
    <property type="entry name" value="Cyt_B5-like_heme/steroid-bd"/>
</dbReference>
<keyword evidence="8" id="KW-0812">Transmembrane</keyword>
<dbReference type="GO" id="GO:0005783">
    <property type="term" value="C:endoplasmic reticulum"/>
    <property type="evidence" value="ECO:0007669"/>
    <property type="project" value="TreeGrafter"/>
</dbReference>
<dbReference type="Proteomes" id="UP000275385">
    <property type="component" value="Unassembled WGS sequence"/>
</dbReference>
<keyword evidence="16" id="KW-0496">Mitochondrion</keyword>
<dbReference type="InterPro" id="IPR017938">
    <property type="entry name" value="Riboflavin_synthase-like_b-brl"/>
</dbReference>
<evidence type="ECO:0000256" key="21">
    <source>
        <dbReference type="ARBA" id="ARBA00041901"/>
    </source>
</evidence>
<dbReference type="Gene3D" id="3.40.50.80">
    <property type="entry name" value="Nucleotide-binding domain of ferredoxin-NADP reductase (FNR) module"/>
    <property type="match status" value="1"/>
</dbReference>
<dbReference type="AlphaFoldDB" id="A0A420Y394"/>
<feature type="binding site" evidence="24">
    <location>
        <position position="302"/>
    </location>
    <ligand>
        <name>FAD</name>
        <dbReference type="ChEBI" id="CHEBI:57692"/>
    </ligand>
</feature>
<dbReference type="PROSITE" id="PS51384">
    <property type="entry name" value="FAD_FR"/>
    <property type="match status" value="1"/>
</dbReference>
<comment type="cofactor">
    <cofactor evidence="1 24">
        <name>FAD</name>
        <dbReference type="ChEBI" id="CHEBI:57692"/>
    </cofactor>
</comment>
<dbReference type="PRINTS" id="PR00371">
    <property type="entry name" value="FPNCR"/>
</dbReference>
<dbReference type="Pfam" id="PF00970">
    <property type="entry name" value="FAD_binding_6"/>
    <property type="match status" value="1"/>
</dbReference>
<accession>A0A420Y394</accession>
<evidence type="ECO:0000256" key="12">
    <source>
        <dbReference type="ARBA" id="ARBA00022989"/>
    </source>
</evidence>
<feature type="binding site" evidence="24">
    <location>
        <position position="296"/>
    </location>
    <ligand>
        <name>FAD</name>
        <dbReference type="ChEBI" id="CHEBI:57692"/>
    </ligand>
</feature>
<dbReference type="SUPFAM" id="SSF63380">
    <property type="entry name" value="Riboflavin synthase domain-like"/>
    <property type="match status" value="1"/>
</dbReference>
<dbReference type="InterPro" id="IPR008333">
    <property type="entry name" value="Cbr1-like_FAD-bd_dom"/>
</dbReference>
<evidence type="ECO:0000256" key="17">
    <source>
        <dbReference type="ARBA" id="ARBA00023136"/>
    </source>
</evidence>
<proteinExistence type="inferred from homology"/>
<keyword evidence="17" id="KW-0472">Membrane</keyword>
<comment type="pathway">
    <text evidence="3">Protein modification; peptidyl-diphthamide biosynthesis.</text>
</comment>
<dbReference type="Pfam" id="PF00173">
    <property type="entry name" value="Cyt-b5"/>
    <property type="match status" value="1"/>
</dbReference>
<keyword evidence="7 24" id="KW-0285">Flavoprotein</keyword>
<evidence type="ECO:0000256" key="11">
    <source>
        <dbReference type="ARBA" id="ARBA00022827"/>
    </source>
</evidence>
<dbReference type="InterPro" id="IPR001834">
    <property type="entry name" value="CBR-like"/>
</dbReference>
<dbReference type="FunFam" id="2.40.30.10:FF:000032">
    <property type="entry name" value="NADH-cytochrome b5 reductase"/>
    <property type="match status" value="1"/>
</dbReference>
<evidence type="ECO:0000256" key="23">
    <source>
        <dbReference type="ARBA" id="ARBA00049138"/>
    </source>
</evidence>
<dbReference type="InterPro" id="IPR039261">
    <property type="entry name" value="FNR_nucleotide-bd"/>
</dbReference>
<dbReference type="InterPro" id="IPR036400">
    <property type="entry name" value="Cyt_B5-like_heme/steroid_sf"/>
</dbReference>
<evidence type="ECO:0000256" key="18">
    <source>
        <dbReference type="ARBA" id="ARBA00037104"/>
    </source>
</evidence>
<dbReference type="Pfam" id="PF00175">
    <property type="entry name" value="NAD_binding_1"/>
    <property type="match status" value="1"/>
</dbReference>
<dbReference type="PROSITE" id="PS00191">
    <property type="entry name" value="CYTOCHROME_B5_1"/>
    <property type="match status" value="1"/>
</dbReference>
<evidence type="ECO:0000256" key="4">
    <source>
        <dbReference type="ARBA" id="ARBA00006105"/>
    </source>
</evidence>
<evidence type="ECO:0000256" key="13">
    <source>
        <dbReference type="ARBA" id="ARBA00023002"/>
    </source>
</evidence>
<keyword evidence="9 25" id="KW-0479">Metal-binding</keyword>
<evidence type="ECO:0000256" key="3">
    <source>
        <dbReference type="ARBA" id="ARBA00005156"/>
    </source>
</evidence>
<evidence type="ECO:0000256" key="1">
    <source>
        <dbReference type="ARBA" id="ARBA00001974"/>
    </source>
</evidence>
<keyword evidence="29" id="KW-1185">Reference proteome</keyword>
<reference evidence="28 29" key="1">
    <citation type="submission" date="2018-08" db="EMBL/GenBank/DDBJ databases">
        <title>Draft genome of the lignicolous fungus Coniochaeta pulveracea.</title>
        <authorList>
            <person name="Borstlap C.J."/>
            <person name="De Witt R.N."/>
            <person name="Botha A."/>
            <person name="Volschenk H."/>
        </authorList>
    </citation>
    <scope>NUCLEOTIDE SEQUENCE [LARGE SCALE GENOMIC DNA]</scope>
    <source>
        <strain evidence="28 29">CAB683</strain>
    </source>
</reference>
<dbReference type="FunFam" id="3.40.50.80:FF:000019">
    <property type="entry name" value="NADH-cytochrome b5 reductase"/>
    <property type="match status" value="1"/>
</dbReference>
<comment type="catalytic activity">
    <reaction evidence="23">
        <text>2 Fe(3+)-[Dph3] + NADH = 2 Fe(2+)-[Dph3] + NAD(+) + H(+)</text>
        <dbReference type="Rhea" id="RHEA:71231"/>
        <dbReference type="Rhea" id="RHEA-COMP:18002"/>
        <dbReference type="Rhea" id="RHEA-COMP:18003"/>
        <dbReference type="ChEBI" id="CHEBI:15378"/>
        <dbReference type="ChEBI" id="CHEBI:29033"/>
        <dbReference type="ChEBI" id="CHEBI:29034"/>
        <dbReference type="ChEBI" id="CHEBI:57540"/>
        <dbReference type="ChEBI" id="CHEBI:57945"/>
        <dbReference type="ChEBI" id="CHEBI:83228"/>
    </reaction>
    <physiologicalReaction direction="left-to-right" evidence="23">
        <dbReference type="Rhea" id="RHEA:71232"/>
    </physiologicalReaction>
</comment>
<dbReference type="SUPFAM" id="SSF52343">
    <property type="entry name" value="Ferredoxin reductase-like, C-terminal NADP-linked domain"/>
    <property type="match status" value="1"/>
</dbReference>
<dbReference type="PANTHER" id="PTHR19370:SF178">
    <property type="entry name" value="CYTOCHROME-B5 REDUCTASE"/>
    <property type="match status" value="1"/>
</dbReference>
<feature type="domain" description="Cytochrome b5 heme-binding" evidence="26">
    <location>
        <begin position="1"/>
        <end position="77"/>
    </location>
</feature>
<keyword evidence="11 24" id="KW-0274">FAD</keyword>
<dbReference type="OrthoDB" id="432685at2759"/>
<comment type="function">
    <text evidence="18">NADH-dependent reductase for DPH3 and cytochrome b5. Required for the first step of diphthamide biosynthesis, a post-translational modification of histidine which occurs in elongation factor 2. DPH1 and DPH2 transfer a 3-amino-3-carboxypropyl (ACP) group from S-adenosyl-L-methionine (SAM) to a histidine residue, the reaction is assisted by a reduction system comprising DPH3 and a NADH-dependent reductase, predominantly CBR1. By reducing DPH3, also involved in the formation of the tRNA wobble base modification mcm5s 2U (5-methoxycarbonylmethyl-2-thiouridine), mediated by the elongator complex. The cytochrome b5/NADH cytochrome b5 reductase electron transfer system supports the catalytic activity of several sterol biosynthetic enzymes.</text>
</comment>
<evidence type="ECO:0000259" key="27">
    <source>
        <dbReference type="PROSITE" id="PS51384"/>
    </source>
</evidence>
<evidence type="ECO:0000256" key="16">
    <source>
        <dbReference type="ARBA" id="ARBA00023128"/>
    </source>
</evidence>
<keyword evidence="15" id="KW-0520">NAD</keyword>
<comment type="similarity">
    <text evidence="25">Belongs to the cytochrome b5 family.</text>
</comment>
<evidence type="ECO:0000256" key="24">
    <source>
        <dbReference type="PIRSR" id="PIRSR601834-1"/>
    </source>
</evidence>
<evidence type="ECO:0000256" key="22">
    <source>
        <dbReference type="ARBA" id="ARBA00047682"/>
    </source>
</evidence>
<keyword evidence="14 25" id="KW-0408">Iron</keyword>
<dbReference type="InterPro" id="IPR017927">
    <property type="entry name" value="FAD-bd_FR_type"/>
</dbReference>
<dbReference type="GO" id="GO:0020037">
    <property type="term" value="F:heme binding"/>
    <property type="evidence" value="ECO:0007669"/>
    <property type="project" value="UniProtKB-UniRule"/>
</dbReference>